<gene>
    <name evidence="4" type="ORF">QGM71_12200</name>
</gene>
<dbReference type="PANTHER" id="PTHR46558:SF11">
    <property type="entry name" value="HTH-TYPE TRANSCRIPTIONAL REGULATOR XRE"/>
    <property type="match status" value="1"/>
</dbReference>
<dbReference type="Gene3D" id="1.10.260.40">
    <property type="entry name" value="lambda repressor-like DNA-binding domains"/>
    <property type="match status" value="1"/>
</dbReference>
<reference evidence="4 5" key="1">
    <citation type="journal article" date="2024" name="Int. J. Syst. Evol. Microbiol.">
        <title>Virgibacillus tibetensis sp. nov., isolated from salt lake on the Tibetan Plateau of China.</title>
        <authorList>
            <person name="Phurbu D."/>
            <person name="Liu Z.-X."/>
            <person name="Wang R."/>
            <person name="Zheng Y.-Y."/>
            <person name="Liu H.-C."/>
            <person name="Zhou Y.-G."/>
            <person name="Yu Y.-J."/>
            <person name="Li A.-H."/>
        </authorList>
    </citation>
    <scope>NUCLEOTIDE SEQUENCE [LARGE SCALE GENOMIC DNA]</scope>
    <source>
        <strain evidence="4 5">C22-A2</strain>
    </source>
</reference>
<evidence type="ECO:0000256" key="1">
    <source>
        <dbReference type="ARBA" id="ARBA00023125"/>
    </source>
</evidence>
<accession>A0ABU6KGH1</accession>
<keyword evidence="2" id="KW-0812">Transmembrane</keyword>
<evidence type="ECO:0000313" key="4">
    <source>
        <dbReference type="EMBL" id="MEC5424253.1"/>
    </source>
</evidence>
<sequence>MGSPQLNEKDAEIITKNLKLLRQTMKWTQGDLAKRVGVTRQTITSIESGKVIPSKTLAVAVLGLFSTLSLMPVVGIVIKAILESTQMNDVFKNMIKGDD</sequence>
<protein>
    <submittedName>
        <fullName evidence="4">Helix-turn-helix domain-containing protein</fullName>
    </submittedName>
</protein>
<comment type="caution">
    <text evidence="4">The sequence shown here is derived from an EMBL/GenBank/DDBJ whole genome shotgun (WGS) entry which is preliminary data.</text>
</comment>
<evidence type="ECO:0000259" key="3">
    <source>
        <dbReference type="PROSITE" id="PS50943"/>
    </source>
</evidence>
<dbReference type="EMBL" id="JARZFX010000005">
    <property type="protein sequence ID" value="MEC5424253.1"/>
    <property type="molecule type" value="Genomic_DNA"/>
</dbReference>
<organism evidence="4 5">
    <name type="scientific">Virgibacillus tibetensis</name>
    <dbReference type="NCBI Taxonomy" id="3042313"/>
    <lineage>
        <taxon>Bacteria</taxon>
        <taxon>Bacillati</taxon>
        <taxon>Bacillota</taxon>
        <taxon>Bacilli</taxon>
        <taxon>Bacillales</taxon>
        <taxon>Bacillaceae</taxon>
        <taxon>Virgibacillus</taxon>
    </lineage>
</organism>
<dbReference type="CDD" id="cd00093">
    <property type="entry name" value="HTH_XRE"/>
    <property type="match status" value="1"/>
</dbReference>
<dbReference type="PANTHER" id="PTHR46558">
    <property type="entry name" value="TRACRIPTIONAL REGULATORY PROTEIN-RELATED-RELATED"/>
    <property type="match status" value="1"/>
</dbReference>
<dbReference type="InterPro" id="IPR010982">
    <property type="entry name" value="Lambda_DNA-bd_dom_sf"/>
</dbReference>
<keyword evidence="2" id="KW-1133">Transmembrane helix</keyword>
<feature type="domain" description="HTH cro/C1-type" evidence="3">
    <location>
        <begin position="18"/>
        <end position="71"/>
    </location>
</feature>
<keyword evidence="1" id="KW-0238">DNA-binding</keyword>
<dbReference type="Pfam" id="PF01381">
    <property type="entry name" value="HTH_3"/>
    <property type="match status" value="1"/>
</dbReference>
<dbReference type="RefSeq" id="WP_327607821.1">
    <property type="nucleotide sequence ID" value="NZ_JARZFX010000005.1"/>
</dbReference>
<keyword evidence="5" id="KW-1185">Reference proteome</keyword>
<evidence type="ECO:0000313" key="5">
    <source>
        <dbReference type="Proteomes" id="UP001335737"/>
    </source>
</evidence>
<feature type="transmembrane region" description="Helical" evidence="2">
    <location>
        <begin position="57"/>
        <end position="82"/>
    </location>
</feature>
<dbReference type="Proteomes" id="UP001335737">
    <property type="component" value="Unassembled WGS sequence"/>
</dbReference>
<proteinExistence type="predicted"/>
<name>A0ABU6KGH1_9BACI</name>
<dbReference type="SUPFAM" id="SSF47413">
    <property type="entry name" value="lambda repressor-like DNA-binding domains"/>
    <property type="match status" value="1"/>
</dbReference>
<evidence type="ECO:0000256" key="2">
    <source>
        <dbReference type="SAM" id="Phobius"/>
    </source>
</evidence>
<dbReference type="InterPro" id="IPR001387">
    <property type="entry name" value="Cro/C1-type_HTH"/>
</dbReference>
<dbReference type="PROSITE" id="PS50943">
    <property type="entry name" value="HTH_CROC1"/>
    <property type="match status" value="1"/>
</dbReference>
<keyword evidence="2" id="KW-0472">Membrane</keyword>
<dbReference type="SMART" id="SM00530">
    <property type="entry name" value="HTH_XRE"/>
    <property type="match status" value="1"/>
</dbReference>